<evidence type="ECO:0000256" key="7">
    <source>
        <dbReference type="PIRSR" id="PIRSR000350-4"/>
    </source>
</evidence>
<evidence type="ECO:0000256" key="6">
    <source>
        <dbReference type="PIRSR" id="PIRSR000350-3"/>
    </source>
</evidence>
<evidence type="ECO:0000256" key="1">
    <source>
        <dbReference type="ARBA" id="ARBA00007532"/>
    </source>
</evidence>
<comment type="cofactor">
    <cofactor evidence="6">
        <name>FAD</name>
        <dbReference type="ChEBI" id="CHEBI:57692"/>
    </cofactor>
    <text evidence="6">Binds 1 FAD per subunit.</text>
</comment>
<feature type="binding site" evidence="6">
    <location>
        <position position="282"/>
    </location>
    <ligand>
        <name>NAD(+)</name>
        <dbReference type="ChEBI" id="CHEBI:57540"/>
    </ligand>
</feature>
<dbReference type="SUPFAM" id="SSF51905">
    <property type="entry name" value="FAD/NAD(P)-binding domain"/>
    <property type="match status" value="1"/>
</dbReference>
<feature type="domain" description="FAD/NAD(P)-binding" evidence="9">
    <location>
        <begin position="16"/>
        <end position="336"/>
    </location>
</feature>
<evidence type="ECO:0000259" key="8">
    <source>
        <dbReference type="Pfam" id="PF02852"/>
    </source>
</evidence>
<keyword evidence="2" id="KW-0285">Flavoprotein</keyword>
<feature type="binding site" evidence="6">
    <location>
        <begin position="191"/>
        <end position="198"/>
    </location>
    <ligand>
        <name>NAD(+)</name>
        <dbReference type="ChEBI" id="CHEBI:57540"/>
    </ligand>
</feature>
<reference evidence="10 11" key="1">
    <citation type="submission" date="2020-08" db="EMBL/GenBank/DDBJ databases">
        <title>Genomic Encyclopedia of Type Strains, Phase IV (KMG-V): Genome sequencing to study the core and pangenomes of soil and plant-associated prokaryotes.</title>
        <authorList>
            <person name="Whitman W."/>
        </authorList>
    </citation>
    <scope>NUCLEOTIDE SEQUENCE [LARGE SCALE GENOMIC DNA]</scope>
    <source>
        <strain evidence="10 11">M8UP14</strain>
    </source>
</reference>
<dbReference type="Gene3D" id="3.30.390.30">
    <property type="match status" value="1"/>
</dbReference>
<keyword evidence="6" id="KW-0547">Nucleotide-binding</keyword>
<dbReference type="GO" id="GO:0050660">
    <property type="term" value="F:flavin adenine dinucleotide binding"/>
    <property type="evidence" value="ECO:0007669"/>
    <property type="project" value="TreeGrafter"/>
</dbReference>
<keyword evidence="4" id="KW-0560">Oxidoreductase</keyword>
<dbReference type="AlphaFoldDB" id="A0A7W8E4L5"/>
<dbReference type="PRINTS" id="PR00411">
    <property type="entry name" value="PNDRDTASEI"/>
</dbReference>
<dbReference type="InterPro" id="IPR016156">
    <property type="entry name" value="FAD/NAD-linked_Rdtase_dimer_sf"/>
</dbReference>
<evidence type="ECO:0000256" key="3">
    <source>
        <dbReference type="ARBA" id="ARBA00022827"/>
    </source>
</evidence>
<evidence type="ECO:0000313" key="10">
    <source>
        <dbReference type="EMBL" id="MBB5058772.1"/>
    </source>
</evidence>
<dbReference type="InterPro" id="IPR023753">
    <property type="entry name" value="FAD/NAD-binding_dom"/>
</dbReference>
<feature type="domain" description="Pyridine nucleotide-disulphide oxidoreductase dimerisation" evidence="8">
    <location>
        <begin position="357"/>
        <end position="460"/>
    </location>
</feature>
<comment type="caution">
    <text evidence="10">The sequence shown here is derived from an EMBL/GenBank/DDBJ whole genome shotgun (WGS) entry which is preliminary data.</text>
</comment>
<dbReference type="InterPro" id="IPR004099">
    <property type="entry name" value="Pyr_nucl-diS_OxRdtase_dimer"/>
</dbReference>
<gene>
    <name evidence="10" type="ORF">HDF16_003486</name>
</gene>
<feature type="active site" description="Proton acceptor" evidence="5">
    <location>
        <position position="454"/>
    </location>
</feature>
<accession>A0A7W8E4L5</accession>
<dbReference type="SUPFAM" id="SSF55424">
    <property type="entry name" value="FAD/NAD-linked reductases, dimerisation (C-terminal) domain"/>
    <property type="match status" value="1"/>
</dbReference>
<dbReference type="Pfam" id="PF07992">
    <property type="entry name" value="Pyr_redox_2"/>
    <property type="match status" value="1"/>
</dbReference>
<dbReference type="FunFam" id="3.30.390.30:FF:000001">
    <property type="entry name" value="Dihydrolipoyl dehydrogenase"/>
    <property type="match status" value="1"/>
</dbReference>
<sequence>MTTSATSNEGITPEEYDLVVLGTGEGAKYLAWTLAKQGVRVASIEQRWIGGSCPNIACLPSKNIIHSAKVASYFARAAEFGIDSAGYKVNMAGVTNRKRSMVKALVDIHVRNFETSGVDLVLGHGYFVGPRLIQVDMNDGTKRQLRGANVVIGTGTHATLDETPGLVAAQPLTHIEALELETLPEHLLIIGGGYIGLEFAQAMRRLGSKVTVVERNTALLHREDPDVSEAMASLFHDEDIKLILGASVESVSGTSGQSVSLTYQQDGVSATITGSHLLVATGRTPNTSGIGLDLAGVELTDRGYIKVDERLKTTAPGTWAIGDVAGSPQFTHIAFDDFRVIRDNLAGKDHVTTGRQVPYTMFTDPELAKVGLSETEAKAKGIAYRLFKIPMAADLRTRTLSETRGFMKALVGEDDRILGITVFGVDGGEIMSAVQIAMIAGLPYTALREAILTHPTLMEGLIVLFSSAPMVVPGATA</sequence>
<dbReference type="PRINTS" id="PR00368">
    <property type="entry name" value="FADPNR"/>
</dbReference>
<keyword evidence="3 6" id="KW-0274">FAD</keyword>
<feature type="binding site" evidence="6">
    <location>
        <position position="214"/>
    </location>
    <ligand>
        <name>NAD(+)</name>
        <dbReference type="ChEBI" id="CHEBI:57540"/>
    </ligand>
</feature>
<dbReference type="Gene3D" id="3.50.50.60">
    <property type="entry name" value="FAD/NAD(P)-binding domain"/>
    <property type="match status" value="2"/>
</dbReference>
<dbReference type="Proteomes" id="UP000540989">
    <property type="component" value="Unassembled WGS sequence"/>
</dbReference>
<dbReference type="PIRSF" id="PIRSF000350">
    <property type="entry name" value="Mercury_reductase_MerA"/>
    <property type="match status" value="1"/>
</dbReference>
<organism evidence="10 11">
    <name type="scientific">Granulicella aggregans</name>
    <dbReference type="NCBI Taxonomy" id="474949"/>
    <lineage>
        <taxon>Bacteria</taxon>
        <taxon>Pseudomonadati</taxon>
        <taxon>Acidobacteriota</taxon>
        <taxon>Terriglobia</taxon>
        <taxon>Terriglobales</taxon>
        <taxon>Acidobacteriaceae</taxon>
        <taxon>Granulicella</taxon>
    </lineage>
</organism>
<feature type="binding site" evidence="6">
    <location>
        <position position="323"/>
    </location>
    <ligand>
        <name>FAD</name>
        <dbReference type="ChEBI" id="CHEBI:57692"/>
    </ligand>
</feature>
<keyword evidence="10" id="KW-0670">Pyruvate</keyword>
<dbReference type="PANTHER" id="PTHR43014:SF2">
    <property type="entry name" value="MERCURIC REDUCTASE"/>
    <property type="match status" value="1"/>
</dbReference>
<protein>
    <submittedName>
        <fullName evidence="10">Pyruvate/2-oxoglutarate dehydrogenase complex dihydrolipoamide dehydrogenase (E3) component</fullName>
    </submittedName>
</protein>
<name>A0A7W8E4L5_9BACT</name>
<dbReference type="EMBL" id="JACHIP010000004">
    <property type="protein sequence ID" value="MBB5058772.1"/>
    <property type="molecule type" value="Genomic_DNA"/>
</dbReference>
<evidence type="ECO:0000259" key="9">
    <source>
        <dbReference type="Pfam" id="PF07992"/>
    </source>
</evidence>
<dbReference type="PANTHER" id="PTHR43014">
    <property type="entry name" value="MERCURIC REDUCTASE"/>
    <property type="match status" value="1"/>
</dbReference>
<feature type="disulfide bond" description="Redox-active" evidence="7">
    <location>
        <begin position="53"/>
        <end position="58"/>
    </location>
</feature>
<evidence type="ECO:0000313" key="11">
    <source>
        <dbReference type="Proteomes" id="UP000540989"/>
    </source>
</evidence>
<dbReference type="InterPro" id="IPR036188">
    <property type="entry name" value="FAD/NAD-bd_sf"/>
</dbReference>
<feature type="binding site" evidence="6">
    <location>
        <position position="62"/>
    </location>
    <ligand>
        <name>FAD</name>
        <dbReference type="ChEBI" id="CHEBI:57692"/>
    </ligand>
</feature>
<dbReference type="GO" id="GO:0003955">
    <property type="term" value="F:NAD(P)H dehydrogenase (quinone) activity"/>
    <property type="evidence" value="ECO:0007669"/>
    <property type="project" value="TreeGrafter"/>
</dbReference>
<evidence type="ECO:0000256" key="4">
    <source>
        <dbReference type="ARBA" id="ARBA00023002"/>
    </source>
</evidence>
<comment type="similarity">
    <text evidence="1">Belongs to the class-I pyridine nucleotide-disulfide oxidoreductase family.</text>
</comment>
<keyword evidence="11" id="KW-1185">Reference proteome</keyword>
<evidence type="ECO:0000256" key="5">
    <source>
        <dbReference type="PIRSR" id="PIRSR000350-2"/>
    </source>
</evidence>
<proteinExistence type="inferred from homology"/>
<feature type="binding site" evidence="6">
    <location>
        <position position="125"/>
    </location>
    <ligand>
        <name>FAD</name>
        <dbReference type="ChEBI" id="CHEBI:57692"/>
    </ligand>
</feature>
<keyword evidence="6" id="KW-0520">NAD</keyword>
<evidence type="ECO:0000256" key="2">
    <source>
        <dbReference type="ARBA" id="ARBA00022630"/>
    </source>
</evidence>
<dbReference type="Pfam" id="PF02852">
    <property type="entry name" value="Pyr_redox_dim"/>
    <property type="match status" value="1"/>
</dbReference>
<dbReference type="InterPro" id="IPR001100">
    <property type="entry name" value="Pyr_nuc-diS_OxRdtase"/>
</dbReference>
<dbReference type="RefSeq" id="WP_184218964.1">
    <property type="nucleotide sequence ID" value="NZ_JACHIP010000004.1"/>
</dbReference>